<accession>A0A847S545</accession>
<dbReference type="NCBIfam" id="NF038153">
    <property type="entry name" value="lant_leader_L1a"/>
    <property type="match status" value="1"/>
</dbReference>
<proteinExistence type="predicted"/>
<dbReference type="AlphaFoldDB" id="A0A847S545"/>
<gene>
    <name evidence="1" type="ORF">HGH92_26870</name>
</gene>
<dbReference type="InterPro" id="IPR058238">
    <property type="entry name" value="Lant_leader_dom"/>
</dbReference>
<dbReference type="RefSeq" id="WP_168873898.1">
    <property type="nucleotide sequence ID" value="NZ_JABAIA010000003.1"/>
</dbReference>
<comment type="caution">
    <text evidence="1">The sequence shown here is derived from an EMBL/GenBank/DDBJ whole genome shotgun (WGS) entry which is preliminary data.</text>
</comment>
<evidence type="ECO:0008006" key="3">
    <source>
        <dbReference type="Google" id="ProtNLM"/>
    </source>
</evidence>
<protein>
    <recommendedName>
        <fullName evidence="3">Class I lanthipeptide</fullName>
    </recommendedName>
</protein>
<evidence type="ECO:0000313" key="1">
    <source>
        <dbReference type="EMBL" id="NLR67957.1"/>
    </source>
</evidence>
<dbReference type="Proteomes" id="UP000570474">
    <property type="component" value="Unassembled WGS sequence"/>
</dbReference>
<keyword evidence="2" id="KW-1185">Reference proteome</keyword>
<evidence type="ECO:0000313" key="2">
    <source>
        <dbReference type="Proteomes" id="UP000570474"/>
    </source>
</evidence>
<name>A0A847S545_9BACT</name>
<sequence length="58" mass="6383">MKKKKIQLEKKLTLKKETLTALTAHQQTQLAGGLAFASRTPACETQPLTGRPFCILCP</sequence>
<organism evidence="1 2">
    <name type="scientific">Chitinophaga varians</name>
    <dbReference type="NCBI Taxonomy" id="2202339"/>
    <lineage>
        <taxon>Bacteria</taxon>
        <taxon>Pseudomonadati</taxon>
        <taxon>Bacteroidota</taxon>
        <taxon>Chitinophagia</taxon>
        <taxon>Chitinophagales</taxon>
        <taxon>Chitinophagaceae</taxon>
        <taxon>Chitinophaga</taxon>
    </lineage>
</organism>
<dbReference type="EMBL" id="JABAIA010000003">
    <property type="protein sequence ID" value="NLR67957.1"/>
    <property type="molecule type" value="Genomic_DNA"/>
</dbReference>
<reference evidence="1 2" key="1">
    <citation type="submission" date="2020-04" db="EMBL/GenBank/DDBJ databases">
        <authorList>
            <person name="Yin C."/>
        </authorList>
    </citation>
    <scope>NUCLEOTIDE SEQUENCE [LARGE SCALE GENOMIC DNA]</scope>
    <source>
        <strain evidence="1 2">Ae27</strain>
    </source>
</reference>